<gene>
    <name evidence="5" type="ORF">L198_07290</name>
</gene>
<reference evidence="5 6" key="1">
    <citation type="submission" date="2016-06" db="EMBL/GenBank/DDBJ databases">
        <title>Evolution of pathogenesis and genome organization in the Tremellales.</title>
        <authorList>
            <person name="Cuomo C."/>
            <person name="Litvintseva A."/>
            <person name="Heitman J."/>
            <person name="Chen Y."/>
            <person name="Sun S."/>
            <person name="Springer D."/>
            <person name="Dromer F."/>
            <person name="Young S."/>
            <person name="Zeng Q."/>
            <person name="Chapman S."/>
            <person name="Gujja S."/>
            <person name="Saif S."/>
            <person name="Birren B."/>
        </authorList>
    </citation>
    <scope>NUCLEOTIDE SEQUENCE [LARGE SCALE GENOMIC DNA]</scope>
    <source>
        <strain evidence="5 6">CBS 7118</strain>
    </source>
</reference>
<evidence type="ECO:0000259" key="4">
    <source>
        <dbReference type="Pfam" id="PF01370"/>
    </source>
</evidence>
<dbReference type="Proteomes" id="UP000094819">
    <property type="component" value="Unassembled WGS sequence"/>
</dbReference>
<evidence type="ECO:0000256" key="1">
    <source>
        <dbReference type="ARBA" id="ARBA00023002"/>
    </source>
</evidence>
<evidence type="ECO:0000256" key="3">
    <source>
        <dbReference type="SAM" id="Phobius"/>
    </source>
</evidence>
<dbReference type="PANTHER" id="PTHR10366">
    <property type="entry name" value="NAD DEPENDENT EPIMERASE/DEHYDRATASE"/>
    <property type="match status" value="1"/>
</dbReference>
<dbReference type="InterPro" id="IPR050425">
    <property type="entry name" value="NAD(P)_dehydrat-like"/>
</dbReference>
<dbReference type="RefSeq" id="XP_019028778.1">
    <property type="nucleotide sequence ID" value="XM_019179297.1"/>
</dbReference>
<evidence type="ECO:0000256" key="2">
    <source>
        <dbReference type="ARBA" id="ARBA00023445"/>
    </source>
</evidence>
<dbReference type="EMBL" id="AWGH01000031">
    <property type="protein sequence ID" value="ODN86595.1"/>
    <property type="molecule type" value="Genomic_DNA"/>
</dbReference>
<dbReference type="SUPFAM" id="SSF51735">
    <property type="entry name" value="NAD(P)-binding Rossmann-fold domains"/>
    <property type="match status" value="1"/>
</dbReference>
<feature type="domain" description="NAD-dependent epimerase/dehydratase" evidence="4">
    <location>
        <begin position="8"/>
        <end position="270"/>
    </location>
</feature>
<keyword evidence="3" id="KW-0812">Transmembrane</keyword>
<dbReference type="PANTHER" id="PTHR10366:SF579">
    <property type="entry name" value="3-BETA HYDROXYSTEROID DEHYDROGENASE_ISOMERASE FAMILY PROTEIN (AFU_ORTHOLOGUE AFUA_3G02250)"/>
    <property type="match status" value="1"/>
</dbReference>
<dbReference type="Gene3D" id="3.40.50.720">
    <property type="entry name" value="NAD(P)-binding Rossmann-like Domain"/>
    <property type="match status" value="1"/>
</dbReference>
<feature type="transmembrane region" description="Helical" evidence="3">
    <location>
        <begin position="6"/>
        <end position="27"/>
    </location>
</feature>
<keyword evidence="1" id="KW-0560">Oxidoreductase</keyword>
<dbReference type="InterPro" id="IPR036291">
    <property type="entry name" value="NAD(P)-bd_dom_sf"/>
</dbReference>
<dbReference type="GO" id="GO:0016616">
    <property type="term" value="F:oxidoreductase activity, acting on the CH-OH group of donors, NAD or NADP as acceptor"/>
    <property type="evidence" value="ECO:0007669"/>
    <property type="project" value="TreeGrafter"/>
</dbReference>
<keyword evidence="6" id="KW-1185">Reference proteome</keyword>
<dbReference type="AlphaFoldDB" id="A0A1E3IDU0"/>
<organism evidence="5 6">
    <name type="scientific">Cryptococcus wingfieldii CBS 7118</name>
    <dbReference type="NCBI Taxonomy" id="1295528"/>
    <lineage>
        <taxon>Eukaryota</taxon>
        <taxon>Fungi</taxon>
        <taxon>Dikarya</taxon>
        <taxon>Basidiomycota</taxon>
        <taxon>Agaricomycotina</taxon>
        <taxon>Tremellomycetes</taxon>
        <taxon>Tremellales</taxon>
        <taxon>Cryptococcaceae</taxon>
        <taxon>Cryptococcus</taxon>
    </lineage>
</organism>
<dbReference type="Pfam" id="PF01370">
    <property type="entry name" value="Epimerase"/>
    <property type="match status" value="1"/>
</dbReference>
<comment type="caution">
    <text evidence="5">The sequence shown here is derived from an EMBL/GenBank/DDBJ whole genome shotgun (WGS) entry which is preliminary data.</text>
</comment>
<keyword evidence="3" id="KW-1133">Transmembrane helix</keyword>
<sequence length="335" mass="37103">MPSPVPIIAITGINGFVATELVLLFLAREWHVRGSVRTPDKAAAVKTHPAYERFFQQGSLEVVVVEDLDESDLGPLMEGVQAVAHLAAPLPKLDDPSLTLDDFKRPIVEPVLRILQQAHKPSSTIKSIAFMSSAASSVDLGAPPGKVYTENNWTPYTDEDCKSLDPHQNPMASVIWYFTAKKQAEQAAFEFHKIHQPAFSITTFCPPMIYGPAHYLQPGTNMSTVTGSQEGFVSLFKGRDAPLPGQFFWSFVDVRDVVDAFHVALTKTVSGRFLVSGHEYTWQEFTDKLQLIRPDLSSFFPLGQPKCKSEGGGYTPAKWAFDSKKLREELGIECM</sequence>
<comment type="similarity">
    <text evidence="2">Belongs to the NAD(P)-dependent epimerase/dehydratase family. Dihydroflavonol-4-reductase subfamily.</text>
</comment>
<dbReference type="InterPro" id="IPR001509">
    <property type="entry name" value="Epimerase_deHydtase"/>
</dbReference>
<accession>A0A1E3IDU0</accession>
<dbReference type="OrthoDB" id="2559962at2759"/>
<keyword evidence="3" id="KW-0472">Membrane</keyword>
<evidence type="ECO:0000313" key="5">
    <source>
        <dbReference type="EMBL" id="ODN86595.1"/>
    </source>
</evidence>
<name>A0A1E3IDU0_9TREE</name>
<dbReference type="GeneID" id="30196501"/>
<evidence type="ECO:0000313" key="6">
    <source>
        <dbReference type="Proteomes" id="UP000094819"/>
    </source>
</evidence>
<proteinExistence type="inferred from homology"/>
<protein>
    <recommendedName>
        <fullName evidence="4">NAD-dependent epimerase/dehydratase domain-containing protein</fullName>
    </recommendedName>
</protein>